<evidence type="ECO:0000313" key="9">
    <source>
        <dbReference type="Proteomes" id="UP000789342"/>
    </source>
</evidence>
<sequence>PASSSSILITPGRSRRNITGKNAIDDGFTGDPRNKGKAVVYNADEDDEQGDENTPLLGEEAEAPPQKPIGLTTFNRIFQRRSREPVILGVFTPTKVEGPIRVEPKVYFANERTFFSWMRFSVLLGTLSLGLFNAATVENKTAMLFGAVYAFISVGVLIYSLLQYNKRNKMINGRYPGPYDDPFGPTFVCISIFVAVGLNFYLKFAPRMIEGGETVNNNNTVMFTIQE</sequence>
<comment type="subcellular location">
    <subcellularLocation>
        <location evidence="1">Endomembrane system</location>
        <topology evidence="1">Multi-pass membrane protein</topology>
    </subcellularLocation>
</comment>
<evidence type="ECO:0000256" key="3">
    <source>
        <dbReference type="ARBA" id="ARBA00022989"/>
    </source>
</evidence>
<evidence type="ECO:0000256" key="2">
    <source>
        <dbReference type="ARBA" id="ARBA00022692"/>
    </source>
</evidence>
<feature type="domain" description="DUF202" evidence="7">
    <location>
        <begin position="105"/>
        <end position="170"/>
    </location>
</feature>
<dbReference type="OrthoDB" id="6493944at2759"/>
<reference evidence="8" key="1">
    <citation type="submission" date="2021-06" db="EMBL/GenBank/DDBJ databases">
        <authorList>
            <person name="Kallberg Y."/>
            <person name="Tangrot J."/>
            <person name="Rosling A."/>
        </authorList>
    </citation>
    <scope>NUCLEOTIDE SEQUENCE</scope>
    <source>
        <strain evidence="8">CL551</strain>
    </source>
</reference>
<evidence type="ECO:0000256" key="6">
    <source>
        <dbReference type="SAM" id="Phobius"/>
    </source>
</evidence>
<dbReference type="Pfam" id="PF02656">
    <property type="entry name" value="DUF202"/>
    <property type="match status" value="1"/>
</dbReference>
<gene>
    <name evidence="8" type="ORF">AMORRO_LOCUS14943</name>
</gene>
<dbReference type="InterPro" id="IPR003807">
    <property type="entry name" value="DUF202"/>
</dbReference>
<dbReference type="GO" id="GO:0000329">
    <property type="term" value="C:fungal-type vacuole membrane"/>
    <property type="evidence" value="ECO:0007669"/>
    <property type="project" value="TreeGrafter"/>
</dbReference>
<proteinExistence type="predicted"/>
<feature type="region of interest" description="Disordered" evidence="5">
    <location>
        <begin position="1"/>
        <end position="67"/>
    </location>
</feature>
<comment type="caution">
    <text evidence="8">The sequence shown here is derived from an EMBL/GenBank/DDBJ whole genome shotgun (WGS) entry which is preliminary data.</text>
</comment>
<keyword evidence="4 6" id="KW-0472">Membrane</keyword>
<dbReference type="InterPro" id="IPR051572">
    <property type="entry name" value="VTC_Complex_Subunit"/>
</dbReference>
<dbReference type="AlphaFoldDB" id="A0A9N9NML6"/>
<evidence type="ECO:0000259" key="7">
    <source>
        <dbReference type="Pfam" id="PF02656"/>
    </source>
</evidence>
<dbReference type="PANTHER" id="PTHR46140">
    <property type="entry name" value="VACUOLAR TRANSPORTER CHAPERONE 1-RELATED"/>
    <property type="match status" value="1"/>
</dbReference>
<accession>A0A9N9NML6</accession>
<evidence type="ECO:0000256" key="4">
    <source>
        <dbReference type="ARBA" id="ARBA00023136"/>
    </source>
</evidence>
<evidence type="ECO:0000256" key="1">
    <source>
        <dbReference type="ARBA" id="ARBA00004127"/>
    </source>
</evidence>
<keyword evidence="2 6" id="KW-0812">Transmembrane</keyword>
<keyword evidence="9" id="KW-1185">Reference proteome</keyword>
<dbReference type="Proteomes" id="UP000789342">
    <property type="component" value="Unassembled WGS sequence"/>
</dbReference>
<evidence type="ECO:0000256" key="5">
    <source>
        <dbReference type="SAM" id="MobiDB-lite"/>
    </source>
</evidence>
<protein>
    <submittedName>
        <fullName evidence="8">160_t:CDS:1</fullName>
    </submittedName>
</protein>
<feature type="transmembrane region" description="Helical" evidence="6">
    <location>
        <begin position="182"/>
        <end position="202"/>
    </location>
</feature>
<dbReference type="GO" id="GO:0033254">
    <property type="term" value="C:vacuolar transporter chaperone complex"/>
    <property type="evidence" value="ECO:0007669"/>
    <property type="project" value="TreeGrafter"/>
</dbReference>
<feature type="non-terminal residue" evidence="8">
    <location>
        <position position="1"/>
    </location>
</feature>
<dbReference type="GO" id="GO:0012505">
    <property type="term" value="C:endomembrane system"/>
    <property type="evidence" value="ECO:0007669"/>
    <property type="project" value="UniProtKB-SubCell"/>
</dbReference>
<dbReference type="PANTHER" id="PTHR46140:SF2">
    <property type="entry name" value="VACUOLAR TRANSPORTER CHAPERONE 3 COMPLEX SUBUNIT 3-RELATED"/>
    <property type="match status" value="1"/>
</dbReference>
<keyword evidence="3 6" id="KW-1133">Transmembrane helix</keyword>
<dbReference type="EMBL" id="CAJVPV010032232">
    <property type="protein sequence ID" value="CAG8744514.1"/>
    <property type="molecule type" value="Genomic_DNA"/>
</dbReference>
<feature type="transmembrane region" description="Helical" evidence="6">
    <location>
        <begin position="142"/>
        <end position="162"/>
    </location>
</feature>
<organism evidence="8 9">
    <name type="scientific">Acaulospora morrowiae</name>
    <dbReference type="NCBI Taxonomy" id="94023"/>
    <lineage>
        <taxon>Eukaryota</taxon>
        <taxon>Fungi</taxon>
        <taxon>Fungi incertae sedis</taxon>
        <taxon>Mucoromycota</taxon>
        <taxon>Glomeromycotina</taxon>
        <taxon>Glomeromycetes</taxon>
        <taxon>Diversisporales</taxon>
        <taxon>Acaulosporaceae</taxon>
        <taxon>Acaulospora</taxon>
    </lineage>
</organism>
<feature type="transmembrane region" description="Helical" evidence="6">
    <location>
        <begin position="114"/>
        <end position="135"/>
    </location>
</feature>
<evidence type="ECO:0000313" key="8">
    <source>
        <dbReference type="EMBL" id="CAG8744514.1"/>
    </source>
</evidence>
<name>A0A9N9NML6_9GLOM</name>